<dbReference type="InterPro" id="IPR001841">
    <property type="entry name" value="Znf_RING"/>
</dbReference>
<dbReference type="Gene3D" id="3.30.40.10">
    <property type="entry name" value="Zinc/RING finger domain, C3HC4 (zinc finger)"/>
    <property type="match status" value="1"/>
</dbReference>
<feature type="domain" description="RING-type" evidence="4">
    <location>
        <begin position="73"/>
        <end position="122"/>
    </location>
</feature>
<evidence type="ECO:0000259" key="4">
    <source>
        <dbReference type="PROSITE" id="PS50089"/>
    </source>
</evidence>
<name>A0A0N4ZP05_PARTI</name>
<evidence type="ECO:0000256" key="2">
    <source>
        <dbReference type="ARBA" id="ARBA00022833"/>
    </source>
</evidence>
<sequence length="167" mass="19293">MLSIIGNNMVYGLLNCISFRRKKENDDDNENEEKILRSHKIDKERAHLQMIQKILKKGYEPETEYPSKFDTVCVVCYEARASVRCFPCGHRVSCRRCASVHVNNLLHPTEDEESILKCFVCREEVIQVVVQNKKHIVDCVVYTWGNTGNKNTKPYPFADYNEDSSSG</sequence>
<keyword evidence="1 3" id="KW-0863">Zinc-finger</keyword>
<evidence type="ECO:0000313" key="6">
    <source>
        <dbReference type="WBParaSite" id="PTRK_0001026800.1"/>
    </source>
</evidence>
<evidence type="ECO:0000313" key="5">
    <source>
        <dbReference type="Proteomes" id="UP000038045"/>
    </source>
</evidence>
<keyword evidence="5" id="KW-1185">Reference proteome</keyword>
<dbReference type="GO" id="GO:0008270">
    <property type="term" value="F:zinc ion binding"/>
    <property type="evidence" value="ECO:0007669"/>
    <property type="project" value="UniProtKB-KW"/>
</dbReference>
<reference evidence="6" key="1">
    <citation type="submission" date="2017-02" db="UniProtKB">
        <authorList>
            <consortium name="WormBaseParasite"/>
        </authorList>
    </citation>
    <scope>IDENTIFICATION</scope>
</reference>
<dbReference type="PROSITE" id="PS50089">
    <property type="entry name" value="ZF_RING_2"/>
    <property type="match status" value="1"/>
</dbReference>
<proteinExistence type="predicted"/>
<dbReference type="AlphaFoldDB" id="A0A0N4ZP05"/>
<evidence type="ECO:0000256" key="3">
    <source>
        <dbReference type="PROSITE-ProRule" id="PRU00175"/>
    </source>
</evidence>
<dbReference type="Proteomes" id="UP000038045">
    <property type="component" value="Unplaced"/>
</dbReference>
<accession>A0A0N4ZP05</accession>
<dbReference type="InterPro" id="IPR013083">
    <property type="entry name" value="Znf_RING/FYVE/PHD"/>
</dbReference>
<keyword evidence="1 3" id="KW-0479">Metal-binding</keyword>
<protein>
    <submittedName>
        <fullName evidence="6">RING-type domain-containing protein</fullName>
    </submittedName>
</protein>
<dbReference type="WBParaSite" id="PTRK_0001026800.1">
    <property type="protein sequence ID" value="PTRK_0001026800.1"/>
    <property type="gene ID" value="PTRK_0001026800"/>
</dbReference>
<dbReference type="Pfam" id="PF13920">
    <property type="entry name" value="zf-C3HC4_3"/>
    <property type="match status" value="1"/>
</dbReference>
<dbReference type="STRING" id="131310.A0A0N4ZP05"/>
<keyword evidence="2" id="KW-0862">Zinc</keyword>
<organism evidence="5 6">
    <name type="scientific">Parastrongyloides trichosuri</name>
    <name type="common">Possum-specific nematode worm</name>
    <dbReference type="NCBI Taxonomy" id="131310"/>
    <lineage>
        <taxon>Eukaryota</taxon>
        <taxon>Metazoa</taxon>
        <taxon>Ecdysozoa</taxon>
        <taxon>Nematoda</taxon>
        <taxon>Chromadorea</taxon>
        <taxon>Rhabditida</taxon>
        <taxon>Tylenchina</taxon>
        <taxon>Panagrolaimomorpha</taxon>
        <taxon>Strongyloidoidea</taxon>
        <taxon>Strongyloididae</taxon>
        <taxon>Parastrongyloides</taxon>
    </lineage>
</organism>
<evidence type="ECO:0000256" key="1">
    <source>
        <dbReference type="ARBA" id="ARBA00022771"/>
    </source>
</evidence>